<protein>
    <recommendedName>
        <fullName evidence="3">Low molecular weight protein antigen 6 PH domain-containing protein</fullName>
    </recommendedName>
</protein>
<name>A0ABS4Y7K9_9ACTN</name>
<keyword evidence="2" id="KW-1133">Transmembrane helix</keyword>
<proteinExistence type="predicted"/>
<keyword evidence="5" id="KW-1185">Reference proteome</keyword>
<dbReference type="Proteomes" id="UP001519291">
    <property type="component" value="Unassembled WGS sequence"/>
</dbReference>
<dbReference type="GeneID" id="91571112"/>
<evidence type="ECO:0000313" key="4">
    <source>
        <dbReference type="EMBL" id="MBP2404774.1"/>
    </source>
</evidence>
<comment type="caution">
    <text evidence="4">The sequence shown here is derived from an EMBL/GenBank/DDBJ whole genome shotgun (WGS) entry which is preliminary data.</text>
</comment>
<reference evidence="4 5" key="1">
    <citation type="submission" date="2021-03" db="EMBL/GenBank/DDBJ databases">
        <title>Sequencing the genomes of 1000 actinobacteria strains.</title>
        <authorList>
            <person name="Klenk H.-P."/>
        </authorList>
    </citation>
    <scope>NUCLEOTIDE SEQUENCE [LARGE SCALE GENOMIC DNA]</scope>
    <source>
        <strain evidence="4 5">DSM 41480</strain>
    </source>
</reference>
<dbReference type="EMBL" id="JAGIOH010000001">
    <property type="protein sequence ID" value="MBP2404774.1"/>
    <property type="molecule type" value="Genomic_DNA"/>
</dbReference>
<feature type="transmembrane region" description="Helical" evidence="2">
    <location>
        <begin position="197"/>
        <end position="218"/>
    </location>
</feature>
<evidence type="ECO:0000313" key="5">
    <source>
        <dbReference type="Proteomes" id="UP001519291"/>
    </source>
</evidence>
<dbReference type="RefSeq" id="WP_209516439.1">
    <property type="nucleotide sequence ID" value="NZ_JAGIOH010000001.1"/>
</dbReference>
<dbReference type="InterPro" id="IPR019692">
    <property type="entry name" value="CFP-6_PH"/>
</dbReference>
<dbReference type="Pfam" id="PF10756">
    <property type="entry name" value="bPH_6"/>
    <property type="match status" value="1"/>
</dbReference>
<accession>A0ABS4Y7K9</accession>
<feature type="region of interest" description="Disordered" evidence="1">
    <location>
        <begin position="1"/>
        <end position="20"/>
    </location>
</feature>
<feature type="transmembrane region" description="Helical" evidence="2">
    <location>
        <begin position="59"/>
        <end position="81"/>
    </location>
</feature>
<evidence type="ECO:0000256" key="1">
    <source>
        <dbReference type="SAM" id="MobiDB-lite"/>
    </source>
</evidence>
<organism evidence="4 5">
    <name type="scientific">Streptomyces syringium</name>
    <dbReference type="NCBI Taxonomy" id="76729"/>
    <lineage>
        <taxon>Bacteria</taxon>
        <taxon>Bacillati</taxon>
        <taxon>Actinomycetota</taxon>
        <taxon>Actinomycetes</taxon>
        <taxon>Kitasatosporales</taxon>
        <taxon>Streptomycetaceae</taxon>
        <taxon>Streptomyces</taxon>
    </lineage>
</organism>
<gene>
    <name evidence="4" type="ORF">JO379_004243</name>
</gene>
<keyword evidence="2" id="KW-0472">Membrane</keyword>
<feature type="transmembrane region" description="Helical" evidence="2">
    <location>
        <begin position="29"/>
        <end position="47"/>
    </location>
</feature>
<keyword evidence="2" id="KW-0812">Transmembrane</keyword>
<feature type="domain" description="Low molecular weight protein antigen 6 PH" evidence="3">
    <location>
        <begin position="78"/>
        <end position="142"/>
    </location>
</feature>
<sequence length="219" mass="22974">MTSPDDSSAPRPPENTPDKGYAERCYRSAAGIGGGVLLLLIGAWLGGDAIVRGAGRTPWLTLAALLCGVPLVIAFTLRPAVWAGEDALRVRNPFRTITLPWASVAGVRAGYSSEVLAGGAKYQLWAIPVSLRQRKSAARRQARAASEDVTGTVSASVAASSSGFTRAPADQAIDDLRELAERNASRPGAQGEPEVRWAFELIVPSVVGLVLLVVLFAVA</sequence>
<evidence type="ECO:0000256" key="2">
    <source>
        <dbReference type="SAM" id="Phobius"/>
    </source>
</evidence>
<evidence type="ECO:0000259" key="3">
    <source>
        <dbReference type="Pfam" id="PF10756"/>
    </source>
</evidence>